<gene>
    <name evidence="1" type="ORF">V8P97_03490</name>
</gene>
<organism evidence="1 2">
    <name type="scientific">Bifidobacterium favimelis</name>
    <dbReference type="NCBI Taxonomy" id="3122979"/>
    <lineage>
        <taxon>Bacteria</taxon>
        <taxon>Bacillati</taxon>
        <taxon>Actinomycetota</taxon>
        <taxon>Actinomycetes</taxon>
        <taxon>Bifidobacteriales</taxon>
        <taxon>Bifidobacteriaceae</taxon>
        <taxon>Bifidobacterium</taxon>
    </lineage>
</organism>
<dbReference type="Pfam" id="PF18986">
    <property type="entry name" value="DUF5719"/>
    <property type="match status" value="1"/>
</dbReference>
<reference evidence="1 2" key="1">
    <citation type="submission" date="2024-02" db="EMBL/GenBank/DDBJ databases">
        <title>Bifidobacterium honeyensis sp. nov., isolated from the comb honey.</title>
        <authorList>
            <person name="Liu W."/>
            <person name="Li Y."/>
        </authorList>
    </citation>
    <scope>NUCLEOTIDE SEQUENCE [LARGE SCALE GENOMIC DNA]</scope>
    <source>
        <strain evidence="1 2">IMAU50988</strain>
    </source>
</reference>
<keyword evidence="2" id="KW-1185">Reference proteome</keyword>
<dbReference type="EMBL" id="JBANBB010000001">
    <property type="protein sequence ID" value="MEK0306534.1"/>
    <property type="molecule type" value="Genomic_DNA"/>
</dbReference>
<dbReference type="Proteomes" id="UP001373159">
    <property type="component" value="Unassembled WGS sequence"/>
</dbReference>
<evidence type="ECO:0000313" key="2">
    <source>
        <dbReference type="Proteomes" id="UP001373159"/>
    </source>
</evidence>
<dbReference type="InterPro" id="IPR043777">
    <property type="entry name" value="DUF5719"/>
</dbReference>
<protein>
    <submittedName>
        <fullName evidence="1">DUF5719 family protein</fullName>
    </submittedName>
</protein>
<dbReference type="RefSeq" id="WP_340486204.1">
    <property type="nucleotide sequence ID" value="NZ_JBANDZ010000001.1"/>
</dbReference>
<proteinExistence type="predicted"/>
<evidence type="ECO:0000313" key="1">
    <source>
        <dbReference type="EMBL" id="MEK0306534.1"/>
    </source>
</evidence>
<accession>A0ABU8ZPM4</accession>
<name>A0ABU8ZPM4_9BIFI</name>
<comment type="caution">
    <text evidence="1">The sequence shown here is derived from an EMBL/GenBank/DDBJ whole genome shotgun (WGS) entry which is preliminary data.</text>
</comment>
<sequence length="513" mass="52487">MSKRSGFGSTGGWRSFAWGLLSIVLVVAFAGAAVLLGPPPAWVDGASGSTARTNIVSRRDVLAFCPARMSLSESDKIGDEQFRASEGDLKSAARYTAFGPVFASKVDPLSGGNPLVLGDQDPLDGEQVMVAGGDVDQGATIQTTSLLKAEPGAGSAASIASWATKGDMTGVQALTCPGAAMTSSFLLPATKRGWTQKLMAYNPSSKPTVVTVTLWGSKEAGRIASGTHSSVTLEPGGQSQLDVAAAAPGQDAVFMVVSSSQAPVATAVCAQAMDGLKPLGSDYVSTASEPSKQAVIPGLRATDKTTLIVYGNKASTVKAYWLGDDGRQEAAEAKIMSGQVTLPDLGQAPKGTRALQVESDDPVRVAAWVRRDGEGGQADFSVIQAQPLLPVTQGPSSVIPLPGAVSSELTLVNAEGGEAGARLTAFDDQGKKLAQKDLEVKEGTALAVSMDDLSDGAAAITLGVTRGRLAWNARLGSRDVDRASAAGLAHIAPGSLRPSTLAVLSGPVEGMIR</sequence>